<accession>A0A0G4MUA8</accession>
<dbReference type="Proteomes" id="UP000044602">
    <property type="component" value="Unassembled WGS sequence"/>
</dbReference>
<dbReference type="PANTHER" id="PTHR43394">
    <property type="entry name" value="ATP-DEPENDENT PERMEASE MDL1, MITOCHONDRIAL"/>
    <property type="match status" value="1"/>
</dbReference>
<feature type="region of interest" description="Disordered" evidence="6">
    <location>
        <begin position="270"/>
        <end position="354"/>
    </location>
</feature>
<dbReference type="EMBL" id="CVQH01025083">
    <property type="protein sequence ID" value="CRK37886.1"/>
    <property type="molecule type" value="Genomic_DNA"/>
</dbReference>
<keyword evidence="11" id="KW-1185">Reference proteome</keyword>
<feature type="coiled-coil region" evidence="5">
    <location>
        <begin position="227"/>
        <end position="268"/>
    </location>
</feature>
<evidence type="ECO:0000313" key="10">
    <source>
        <dbReference type="EMBL" id="CRK37886.1"/>
    </source>
</evidence>
<evidence type="ECO:0000256" key="6">
    <source>
        <dbReference type="SAM" id="MobiDB-lite"/>
    </source>
</evidence>
<dbReference type="FunFam" id="3.40.50.1820:FF:000255">
    <property type="entry name" value="Alpha/beta hydrolase, putative"/>
    <property type="match status" value="1"/>
</dbReference>
<feature type="transmembrane region" description="Helical" evidence="7">
    <location>
        <begin position="550"/>
        <end position="567"/>
    </location>
</feature>
<dbReference type="GO" id="GO:0031124">
    <property type="term" value="P:mRNA 3'-end processing"/>
    <property type="evidence" value="ECO:0007669"/>
    <property type="project" value="InterPro"/>
</dbReference>
<dbReference type="Gene3D" id="3.40.50.1820">
    <property type="entry name" value="alpha/beta hydrolase"/>
    <property type="match status" value="1"/>
</dbReference>
<dbReference type="InterPro" id="IPR036640">
    <property type="entry name" value="ABC1_TM_sf"/>
</dbReference>
<evidence type="ECO:0000313" key="11">
    <source>
        <dbReference type="Proteomes" id="UP000044602"/>
    </source>
</evidence>
<dbReference type="GO" id="GO:0005524">
    <property type="term" value="F:ATP binding"/>
    <property type="evidence" value="ECO:0007669"/>
    <property type="project" value="InterPro"/>
</dbReference>
<keyword evidence="2 7" id="KW-0812">Transmembrane</keyword>
<dbReference type="STRING" id="100787.A0A0G4MUA8"/>
<evidence type="ECO:0000259" key="9">
    <source>
        <dbReference type="PROSITE" id="PS51391"/>
    </source>
</evidence>
<evidence type="ECO:0000256" key="4">
    <source>
        <dbReference type="ARBA" id="ARBA00023136"/>
    </source>
</evidence>
<dbReference type="PROSITE" id="PS51391">
    <property type="entry name" value="CID"/>
    <property type="match status" value="1"/>
</dbReference>
<dbReference type="InterPro" id="IPR047883">
    <property type="entry name" value="Rtt103-like_CID"/>
</dbReference>
<evidence type="ECO:0008006" key="12">
    <source>
        <dbReference type="Google" id="ProtNLM"/>
    </source>
</evidence>
<comment type="subcellular location">
    <subcellularLocation>
        <location evidence="1">Membrane</location>
        <topology evidence="1">Multi-pass membrane protein</topology>
    </subcellularLocation>
</comment>
<feature type="compositionally biased region" description="Polar residues" evidence="6">
    <location>
        <begin position="168"/>
        <end position="177"/>
    </location>
</feature>
<dbReference type="Pfam" id="PF12146">
    <property type="entry name" value="Hydrolase_4"/>
    <property type="match status" value="1"/>
</dbReference>
<gene>
    <name evidence="10" type="ORF">BN1708_007551</name>
</gene>
<feature type="transmembrane region" description="Helical" evidence="7">
    <location>
        <begin position="573"/>
        <end position="592"/>
    </location>
</feature>
<dbReference type="GO" id="GO:0005743">
    <property type="term" value="C:mitochondrial inner membrane"/>
    <property type="evidence" value="ECO:0007669"/>
    <property type="project" value="TreeGrafter"/>
</dbReference>
<evidence type="ECO:0000256" key="2">
    <source>
        <dbReference type="ARBA" id="ARBA00022692"/>
    </source>
</evidence>
<dbReference type="CDD" id="cd17003">
    <property type="entry name" value="CID_Rtt103"/>
    <property type="match status" value="1"/>
</dbReference>
<dbReference type="InterPro" id="IPR039421">
    <property type="entry name" value="Type_1_exporter"/>
</dbReference>
<dbReference type="AlphaFoldDB" id="A0A0G4MUA8"/>
<evidence type="ECO:0000256" key="5">
    <source>
        <dbReference type="SAM" id="Coils"/>
    </source>
</evidence>
<feature type="transmembrane region" description="Helical" evidence="7">
    <location>
        <begin position="470"/>
        <end position="496"/>
    </location>
</feature>
<feature type="transmembrane region" description="Helical" evidence="7">
    <location>
        <begin position="424"/>
        <end position="450"/>
    </location>
</feature>
<keyword evidence="4 7" id="KW-0472">Membrane</keyword>
<dbReference type="InterPro" id="IPR011527">
    <property type="entry name" value="ABC1_TM_dom"/>
</dbReference>
<proteinExistence type="predicted"/>
<feature type="region of interest" description="Disordered" evidence="6">
    <location>
        <begin position="367"/>
        <end position="401"/>
    </location>
</feature>
<organism evidence="10 11">
    <name type="scientific">Verticillium longisporum</name>
    <name type="common">Verticillium dahliae var. longisporum</name>
    <dbReference type="NCBI Taxonomy" id="100787"/>
    <lineage>
        <taxon>Eukaryota</taxon>
        <taxon>Fungi</taxon>
        <taxon>Dikarya</taxon>
        <taxon>Ascomycota</taxon>
        <taxon>Pezizomycotina</taxon>
        <taxon>Sordariomycetes</taxon>
        <taxon>Hypocreomycetidae</taxon>
        <taxon>Glomerellales</taxon>
        <taxon>Plectosphaerellaceae</taxon>
        <taxon>Verticillium</taxon>
    </lineage>
</organism>
<dbReference type="SUPFAM" id="SSF53474">
    <property type="entry name" value="alpha/beta-Hydrolases"/>
    <property type="match status" value="1"/>
</dbReference>
<dbReference type="PANTHER" id="PTHR43394:SF1">
    <property type="entry name" value="ATP-BINDING CASSETTE SUB-FAMILY B MEMBER 10, MITOCHONDRIAL"/>
    <property type="match status" value="1"/>
</dbReference>
<dbReference type="Pfam" id="PF00664">
    <property type="entry name" value="ABC_membrane"/>
    <property type="match status" value="1"/>
</dbReference>
<dbReference type="Gene3D" id="1.20.1560.10">
    <property type="entry name" value="ABC transporter type 1, transmembrane domain"/>
    <property type="match status" value="1"/>
</dbReference>
<feature type="domain" description="ABC transmembrane type-1" evidence="8">
    <location>
        <begin position="426"/>
        <end position="689"/>
    </location>
</feature>
<feature type="domain" description="CID" evidence="9">
    <location>
        <begin position="1"/>
        <end position="133"/>
    </location>
</feature>
<dbReference type="InterPro" id="IPR022742">
    <property type="entry name" value="Hydrolase_4"/>
</dbReference>
<dbReference type="GO" id="GO:0090374">
    <property type="term" value="P:oligopeptide export from mitochondrion"/>
    <property type="evidence" value="ECO:0007669"/>
    <property type="project" value="TreeGrafter"/>
</dbReference>
<feature type="region of interest" description="Disordered" evidence="6">
    <location>
        <begin position="168"/>
        <end position="188"/>
    </location>
</feature>
<dbReference type="GO" id="GO:0099122">
    <property type="term" value="F:RNA polymerase II C-terminal domain binding"/>
    <property type="evidence" value="ECO:0007669"/>
    <property type="project" value="InterPro"/>
</dbReference>
<dbReference type="PROSITE" id="PS50929">
    <property type="entry name" value="ABC_TM1F"/>
    <property type="match status" value="1"/>
</dbReference>
<evidence type="ECO:0000256" key="3">
    <source>
        <dbReference type="ARBA" id="ARBA00022989"/>
    </source>
</evidence>
<dbReference type="CDD" id="cd18573">
    <property type="entry name" value="ABC_6TM_ABCB10_like"/>
    <property type="match status" value="1"/>
</dbReference>
<dbReference type="InterPro" id="IPR008942">
    <property type="entry name" value="ENTH_VHS"/>
</dbReference>
<feature type="compositionally biased region" description="Polar residues" evidence="6">
    <location>
        <begin position="318"/>
        <end position="340"/>
    </location>
</feature>
<dbReference type="GO" id="GO:0015421">
    <property type="term" value="F:ABC-type oligopeptide transporter activity"/>
    <property type="evidence" value="ECO:0007669"/>
    <property type="project" value="TreeGrafter"/>
</dbReference>
<evidence type="ECO:0000259" key="8">
    <source>
        <dbReference type="PROSITE" id="PS50929"/>
    </source>
</evidence>
<dbReference type="InterPro" id="IPR006569">
    <property type="entry name" value="CID_dom"/>
</dbReference>
<dbReference type="SMART" id="SM00582">
    <property type="entry name" value="RPR"/>
    <property type="match status" value="1"/>
</dbReference>
<name>A0A0G4MUA8_VERLO</name>
<keyword evidence="5" id="KW-0175">Coiled coil</keyword>
<dbReference type="SUPFAM" id="SSF48464">
    <property type="entry name" value="ENTH/VHS domain"/>
    <property type="match status" value="1"/>
</dbReference>
<dbReference type="Pfam" id="PF04818">
    <property type="entry name" value="CID"/>
    <property type="match status" value="1"/>
</dbReference>
<dbReference type="Gene3D" id="1.25.40.90">
    <property type="match status" value="1"/>
</dbReference>
<keyword evidence="3 7" id="KW-1133">Transmembrane helix</keyword>
<feature type="transmembrane region" description="Helical" evidence="7">
    <location>
        <begin position="649"/>
        <end position="673"/>
    </location>
</feature>
<dbReference type="InterPro" id="IPR029058">
    <property type="entry name" value="AB_hydrolase_fold"/>
</dbReference>
<sequence length="1035" mass="112532">MAFSDDAVLARLSSLNESHDSIATASQWIMFHRRHAERTAQIWLQRLKDSTSTKRLSLVYLANEVTQQSKARHRPDFVLAFAPIIAEALAVAHKGAPAEIQGKLRRVVEVWADRAIFEPGIQAAIEARMQDAERSKSAPKSNFGSHASNVPADLAGLVVHSQNLEKTSLPTKTSLGTADQDWDKLHDPSAATPSAPVYAARLNGLLRSLASAEGAVADSVKARRALISELEKLLSTNRAVLAQEEQQLTTLTSRKTETEEKRREVENAIMRTLPSQESSGVLRDGPTQSPGPEPERPEVEELTPPPPDCHEAGLGITDGQSIGTSDISLRQATTTESPRPSLNGPYAGPPASGMEMLSNLASQYQSLPVSTNGSNKRRRKSERAAQAAQVNLSAKLSKEGKGSGKAGFNEVWRLIKIARPELKWLAVAIVFLVVSSSVTMSIPFSVGRILDIVTKDPAEDARLFGLTLPHFFIGLGTILTIGAMANFGRIILLRIIGERVVARLRSQLYRRTYVQDAEFFDANRVGDLISRLSSDTVVVGKSITQNISDGLRSLFSGGAGFIAMIWLSPGLTGLLLVMLPPVAVGAFFYGRAIRNVSKGIQKNLGTLTKIAEERLGNVKTSQAFVGEVQEINRYNKQVRRIFALGRKESTIAATFFATTGWAGNMTILAMLIVGGNYVRTGAIAFSKLMEWQMSGGDLLEPARPSEQARITEQDEIEDDLEHGEAENAEATAEEMNMATETEGTFTIGGKELYTKTWTPQGPVKAKLVFIHGFSDHVNRYYGLFPSLAARGIQVHGFDQRSWGRSVRVPADKGLTGPTAQVIADVAAFTRSVLAAEPSTVPVFVMGNSMGGGQVATLASDPAYEDVVGSIRGFVLEAPFIAFPAGEAPSAIKIFLGKLASRVLPRQHLVNALPAEYFSRDPEVVKSVREDPLCHDTGTLEGLAGLLERTDALASGRVRLGSKVRSLFLAHGTGDKTTSWEASRKWFDAQGLQDGRYKEYEGCYHQLHADLCKDEFYGDVGDWILERTEDRPGPKL</sequence>
<protein>
    <recommendedName>
        <fullName evidence="12">CID domain-containing protein</fullName>
    </recommendedName>
</protein>
<evidence type="ECO:0000256" key="1">
    <source>
        <dbReference type="ARBA" id="ARBA00004141"/>
    </source>
</evidence>
<reference evidence="11" key="1">
    <citation type="submission" date="2015-05" db="EMBL/GenBank/DDBJ databases">
        <authorList>
            <person name="Fogelqvist Johan"/>
        </authorList>
    </citation>
    <scope>NUCLEOTIDE SEQUENCE [LARGE SCALE GENOMIC DNA]</scope>
</reference>
<dbReference type="SUPFAM" id="SSF90123">
    <property type="entry name" value="ABC transporter transmembrane region"/>
    <property type="match status" value="1"/>
</dbReference>
<evidence type="ECO:0000256" key="7">
    <source>
        <dbReference type="SAM" id="Phobius"/>
    </source>
</evidence>